<sequence>MFVQYFLEKSLMCYDRNKAYNGFLLTEHNIQYVCNKKHNHYHWKMLIFSSIHMSVHSFHS</sequence>
<organism evidence="1 2">
    <name type="scientific">Trichinella papuae</name>
    <dbReference type="NCBI Taxonomy" id="268474"/>
    <lineage>
        <taxon>Eukaryota</taxon>
        <taxon>Metazoa</taxon>
        <taxon>Ecdysozoa</taxon>
        <taxon>Nematoda</taxon>
        <taxon>Enoplea</taxon>
        <taxon>Dorylaimia</taxon>
        <taxon>Trichinellida</taxon>
        <taxon>Trichinellidae</taxon>
        <taxon>Trichinella</taxon>
    </lineage>
</organism>
<gene>
    <name evidence="1" type="ORF">T10_7181</name>
</gene>
<evidence type="ECO:0000313" key="1">
    <source>
        <dbReference type="EMBL" id="KRZ77473.1"/>
    </source>
</evidence>
<proteinExistence type="predicted"/>
<comment type="caution">
    <text evidence="1">The sequence shown here is derived from an EMBL/GenBank/DDBJ whole genome shotgun (WGS) entry which is preliminary data.</text>
</comment>
<keyword evidence="2" id="KW-1185">Reference proteome</keyword>
<reference evidence="1 2" key="1">
    <citation type="submission" date="2015-01" db="EMBL/GenBank/DDBJ databases">
        <title>Evolution of Trichinella species and genotypes.</title>
        <authorList>
            <person name="Korhonen P.K."/>
            <person name="Edoardo P."/>
            <person name="Giuseppe L.R."/>
            <person name="Gasser R.B."/>
        </authorList>
    </citation>
    <scope>NUCLEOTIDE SEQUENCE [LARGE SCALE GENOMIC DNA]</scope>
    <source>
        <strain evidence="1">ISS1980</strain>
    </source>
</reference>
<dbReference type="EMBL" id="JYDO01000019">
    <property type="protein sequence ID" value="KRZ77473.1"/>
    <property type="molecule type" value="Genomic_DNA"/>
</dbReference>
<accession>A0A0V1N0E1</accession>
<evidence type="ECO:0000313" key="2">
    <source>
        <dbReference type="Proteomes" id="UP000054843"/>
    </source>
</evidence>
<dbReference type="AlphaFoldDB" id="A0A0V1N0E1"/>
<protein>
    <submittedName>
        <fullName evidence="1">Uncharacterized protein</fullName>
    </submittedName>
</protein>
<dbReference type="Proteomes" id="UP000054843">
    <property type="component" value="Unassembled WGS sequence"/>
</dbReference>
<name>A0A0V1N0E1_9BILA</name>